<keyword evidence="2" id="KW-0805">Transcription regulation</keyword>
<evidence type="ECO:0000256" key="1">
    <source>
        <dbReference type="ARBA" id="ARBA00009437"/>
    </source>
</evidence>
<dbReference type="Gene3D" id="1.10.10.10">
    <property type="entry name" value="Winged helix-like DNA-binding domain superfamily/Winged helix DNA-binding domain"/>
    <property type="match status" value="1"/>
</dbReference>
<reference evidence="6 7" key="1">
    <citation type="submission" date="2018-07" db="EMBL/GenBank/DDBJ databases">
        <title>Motiliproteus coralliicola sp. nov., a bacterium isolated from Coral.</title>
        <authorList>
            <person name="Wang G."/>
        </authorList>
    </citation>
    <scope>NUCLEOTIDE SEQUENCE [LARGE SCALE GENOMIC DNA]</scope>
    <source>
        <strain evidence="6 7">C34</strain>
    </source>
</reference>
<comment type="caution">
    <text evidence="6">The sequence shown here is derived from an EMBL/GenBank/DDBJ whole genome shotgun (WGS) entry which is preliminary data.</text>
</comment>
<organism evidence="6 7">
    <name type="scientific">Motiliproteus coralliicola</name>
    <dbReference type="NCBI Taxonomy" id="2283196"/>
    <lineage>
        <taxon>Bacteria</taxon>
        <taxon>Pseudomonadati</taxon>
        <taxon>Pseudomonadota</taxon>
        <taxon>Gammaproteobacteria</taxon>
        <taxon>Oceanospirillales</taxon>
        <taxon>Oceanospirillaceae</taxon>
        <taxon>Motiliproteus</taxon>
    </lineage>
</organism>
<dbReference type="Proteomes" id="UP000253769">
    <property type="component" value="Unassembled WGS sequence"/>
</dbReference>
<sequence length="304" mass="33645">MYSPITLDALRALDAIDRRGSFAAAADELHRVPSALSYTISKLEEDLELELFDRRRRKAELTPVGRLVLEQGRRILLATEELTALAKQAAGGWEVELRIAVDSVFGCEAIYPLVEAFQRLQPRTEVRLMEEVLAGSWDALDSERCDLVIGVEEEPPGQGFATQALGQVAFDFVVASDHPLASMPQPLSLATVQAYPTLVVADSSRSLPVKSTGLLDGRSRVVLPSIADKIEAQCLGMGVGYLPRHRIQQPLQQGRLKVLELEQPRSPQTMYLAWRKSNKGKGLHWFIKQLKAARVDLQQGLLLS</sequence>
<keyword evidence="3" id="KW-0238">DNA-binding</keyword>
<protein>
    <submittedName>
        <fullName evidence="6">LysR family transcriptional regulator</fullName>
    </submittedName>
</protein>
<dbReference type="Pfam" id="PF00126">
    <property type="entry name" value="HTH_1"/>
    <property type="match status" value="1"/>
</dbReference>
<dbReference type="InterPro" id="IPR005119">
    <property type="entry name" value="LysR_subst-bd"/>
</dbReference>
<dbReference type="SUPFAM" id="SSF46785">
    <property type="entry name" value="Winged helix' DNA-binding domain"/>
    <property type="match status" value="1"/>
</dbReference>
<dbReference type="RefSeq" id="WP_114695485.1">
    <property type="nucleotide sequence ID" value="NZ_QQOH01000002.1"/>
</dbReference>
<dbReference type="InterPro" id="IPR036388">
    <property type="entry name" value="WH-like_DNA-bd_sf"/>
</dbReference>
<dbReference type="Pfam" id="PF03466">
    <property type="entry name" value="LysR_substrate"/>
    <property type="match status" value="1"/>
</dbReference>
<dbReference type="InterPro" id="IPR036390">
    <property type="entry name" value="WH_DNA-bd_sf"/>
</dbReference>
<evidence type="ECO:0000256" key="3">
    <source>
        <dbReference type="ARBA" id="ARBA00023125"/>
    </source>
</evidence>
<evidence type="ECO:0000259" key="5">
    <source>
        <dbReference type="PROSITE" id="PS50931"/>
    </source>
</evidence>
<dbReference type="EMBL" id="QQOH01000002">
    <property type="protein sequence ID" value="RDE22852.1"/>
    <property type="molecule type" value="Genomic_DNA"/>
</dbReference>
<dbReference type="GO" id="GO:0003700">
    <property type="term" value="F:DNA-binding transcription factor activity"/>
    <property type="evidence" value="ECO:0007669"/>
    <property type="project" value="InterPro"/>
</dbReference>
<evidence type="ECO:0000313" key="6">
    <source>
        <dbReference type="EMBL" id="RDE22852.1"/>
    </source>
</evidence>
<dbReference type="AlphaFoldDB" id="A0A369WMB4"/>
<dbReference type="InterPro" id="IPR000847">
    <property type="entry name" value="LysR_HTH_N"/>
</dbReference>
<dbReference type="PANTHER" id="PTHR30126">
    <property type="entry name" value="HTH-TYPE TRANSCRIPTIONAL REGULATOR"/>
    <property type="match status" value="1"/>
</dbReference>
<keyword evidence="7" id="KW-1185">Reference proteome</keyword>
<keyword evidence="4" id="KW-0804">Transcription</keyword>
<feature type="domain" description="HTH lysR-type" evidence="5">
    <location>
        <begin position="5"/>
        <end position="62"/>
    </location>
</feature>
<dbReference type="PANTHER" id="PTHR30126:SF4">
    <property type="entry name" value="LYSR FAMILY TRANSCRIPTIONAL REGULATOR"/>
    <property type="match status" value="1"/>
</dbReference>
<evidence type="ECO:0000313" key="7">
    <source>
        <dbReference type="Proteomes" id="UP000253769"/>
    </source>
</evidence>
<dbReference type="Gene3D" id="3.40.190.290">
    <property type="match status" value="1"/>
</dbReference>
<name>A0A369WMB4_9GAMM</name>
<evidence type="ECO:0000256" key="4">
    <source>
        <dbReference type="ARBA" id="ARBA00023163"/>
    </source>
</evidence>
<dbReference type="GO" id="GO:0000976">
    <property type="term" value="F:transcription cis-regulatory region binding"/>
    <property type="evidence" value="ECO:0007669"/>
    <property type="project" value="TreeGrafter"/>
</dbReference>
<dbReference type="SUPFAM" id="SSF53850">
    <property type="entry name" value="Periplasmic binding protein-like II"/>
    <property type="match status" value="1"/>
</dbReference>
<evidence type="ECO:0000256" key="2">
    <source>
        <dbReference type="ARBA" id="ARBA00023015"/>
    </source>
</evidence>
<gene>
    <name evidence="6" type="ORF">DV711_09825</name>
</gene>
<dbReference type="PROSITE" id="PS50931">
    <property type="entry name" value="HTH_LYSR"/>
    <property type="match status" value="1"/>
</dbReference>
<dbReference type="OrthoDB" id="196624at2"/>
<accession>A0A369WMB4</accession>
<proteinExistence type="inferred from homology"/>
<comment type="similarity">
    <text evidence="1">Belongs to the LysR transcriptional regulatory family.</text>
</comment>